<dbReference type="GO" id="GO:0005829">
    <property type="term" value="C:cytosol"/>
    <property type="evidence" value="ECO:0007669"/>
    <property type="project" value="TreeGrafter"/>
</dbReference>
<keyword evidence="2" id="KW-0862">Zinc</keyword>
<sequence length="396" mass="43321">MPSGRLAIRSRLSSGAILLATFARVTSLTNFLLGGQGIADRVERSRQDSVSEGKDFDEVTYALTPRFSSRPETGSWSETGHPTGEPLRLCSLARKSIAMVGGFLEETLKQARAPYVPLCALEHPRYVCGVRGKSGKPQGRLSLDAAPKPISRTSSSSAASCGGVIAYSQDPRSKHKFKVHTYSSPTFCDHCGSLLYGLIHQGMRCDTFGVRQHPPAWPPVGAWIQQPSASCRSERCASPHFLERRRARDVPDFVPRETARTPSVSQQELFPAAPCPGGGTYELPIPSRPELSVGFRWLCDTSGKSLLTSPLLFSTACMMNIHKRCVANVPSLCGTDHTERRGRIQITALIKNNLLTVTGERPLLAATGTASHCLSRQDQCTKKRADAVQRWDWCRT</sequence>
<organism evidence="4 5">
    <name type="scientific">Scleropages formosus</name>
    <name type="common">Asian bonytongue</name>
    <name type="synonym">Osteoglossum formosum</name>
    <dbReference type="NCBI Taxonomy" id="113540"/>
    <lineage>
        <taxon>Eukaryota</taxon>
        <taxon>Metazoa</taxon>
        <taxon>Chordata</taxon>
        <taxon>Craniata</taxon>
        <taxon>Vertebrata</taxon>
        <taxon>Euteleostomi</taxon>
        <taxon>Actinopterygii</taxon>
        <taxon>Neopterygii</taxon>
        <taxon>Teleostei</taxon>
        <taxon>Osteoglossocephala</taxon>
        <taxon>Osteoglossomorpha</taxon>
        <taxon>Osteoglossiformes</taxon>
        <taxon>Osteoglossidae</taxon>
        <taxon>Scleropages</taxon>
    </lineage>
</organism>
<dbReference type="GO" id="GO:0007200">
    <property type="term" value="P:phospholipase C-activating G protein-coupled receptor signaling pathway"/>
    <property type="evidence" value="ECO:0007669"/>
    <property type="project" value="TreeGrafter"/>
</dbReference>
<feature type="domain" description="Phorbol-ester/DAG-type" evidence="3">
    <location>
        <begin position="174"/>
        <end position="231"/>
    </location>
</feature>
<dbReference type="GO" id="GO:0004674">
    <property type="term" value="F:protein serine/threonine kinase activity"/>
    <property type="evidence" value="ECO:0007669"/>
    <property type="project" value="UniProtKB-KW"/>
</dbReference>
<dbReference type="PRINTS" id="PR00008">
    <property type="entry name" value="DAGPEDOMAIN"/>
</dbReference>
<dbReference type="InterPro" id="IPR020454">
    <property type="entry name" value="DAG/PE-bd"/>
</dbReference>
<comment type="caution">
    <text evidence="4">The sequence shown here is derived from an EMBL/GenBank/DDBJ whole genome shotgun (WGS) entry which is preliminary data.</text>
</comment>
<keyword evidence="1" id="KW-0479">Metal-binding</keyword>
<evidence type="ECO:0000313" key="4">
    <source>
        <dbReference type="EMBL" id="KPP71752.1"/>
    </source>
</evidence>
<evidence type="ECO:0000313" key="5">
    <source>
        <dbReference type="Proteomes" id="UP000034805"/>
    </source>
</evidence>
<dbReference type="GO" id="GO:0016020">
    <property type="term" value="C:membrane"/>
    <property type="evidence" value="ECO:0007669"/>
    <property type="project" value="UniProtKB-SubCell"/>
</dbReference>
<protein>
    <submittedName>
        <fullName evidence="4">Protein kinase C beta-like</fullName>
    </submittedName>
</protein>
<dbReference type="InterPro" id="IPR002219">
    <property type="entry name" value="PKC_DAG/PE"/>
</dbReference>
<keyword evidence="4" id="KW-0418">Kinase</keyword>
<evidence type="ECO:0000259" key="3">
    <source>
        <dbReference type="PROSITE" id="PS50081"/>
    </source>
</evidence>
<evidence type="ECO:0000256" key="2">
    <source>
        <dbReference type="ARBA" id="ARBA00022833"/>
    </source>
</evidence>
<gene>
    <name evidence="4" type="ORF">Z043_109309</name>
</gene>
<keyword evidence="4" id="KW-0808">Transferase</keyword>
<name>A0A0P7UQ88_SCLFO</name>
<dbReference type="PROSITE" id="PS50081">
    <property type="entry name" value="ZF_DAG_PE_2"/>
    <property type="match status" value="1"/>
</dbReference>
<dbReference type="Gene3D" id="3.30.60.20">
    <property type="match status" value="1"/>
</dbReference>
<accession>A0A0P7UQ88</accession>
<dbReference type="PANTHER" id="PTHR22968:SF14">
    <property type="entry name" value="PROTEIN KINASE C"/>
    <property type="match status" value="1"/>
</dbReference>
<dbReference type="GO" id="GO:0035556">
    <property type="term" value="P:intracellular signal transduction"/>
    <property type="evidence" value="ECO:0007669"/>
    <property type="project" value="TreeGrafter"/>
</dbReference>
<dbReference type="EMBL" id="JARO02002860">
    <property type="protein sequence ID" value="KPP71752.1"/>
    <property type="molecule type" value="Genomic_DNA"/>
</dbReference>
<dbReference type="GO" id="GO:0008270">
    <property type="term" value="F:zinc ion binding"/>
    <property type="evidence" value="ECO:0007669"/>
    <property type="project" value="UniProtKB-KW"/>
</dbReference>
<dbReference type="Pfam" id="PF00130">
    <property type="entry name" value="C1_1"/>
    <property type="match status" value="1"/>
</dbReference>
<dbReference type="SUPFAM" id="SSF57889">
    <property type="entry name" value="Cysteine-rich domain"/>
    <property type="match status" value="1"/>
</dbReference>
<evidence type="ECO:0000256" key="1">
    <source>
        <dbReference type="ARBA" id="ARBA00022723"/>
    </source>
</evidence>
<dbReference type="InterPro" id="IPR046349">
    <property type="entry name" value="C1-like_sf"/>
</dbReference>
<reference evidence="4 5" key="1">
    <citation type="submission" date="2015-08" db="EMBL/GenBank/DDBJ databases">
        <title>The genome of the Asian arowana (Scleropages formosus).</title>
        <authorList>
            <person name="Tan M.H."/>
            <person name="Gan H.M."/>
            <person name="Croft L.J."/>
            <person name="Austin C.M."/>
        </authorList>
    </citation>
    <scope>NUCLEOTIDE SEQUENCE [LARGE SCALE GENOMIC DNA]</scope>
    <source>
        <strain evidence="4">Aro1</strain>
    </source>
</reference>
<proteinExistence type="predicted"/>
<dbReference type="PANTHER" id="PTHR22968">
    <property type="entry name" value="PROTEIN KINASE C, MU"/>
    <property type="match status" value="1"/>
</dbReference>
<dbReference type="AlphaFoldDB" id="A0A0P7UQ88"/>
<dbReference type="Proteomes" id="UP000034805">
    <property type="component" value="Unassembled WGS sequence"/>
</dbReference>